<sequence length="125" mass="13990">DSEAAVLQEGLRNALGGVRKRHLARSSLLHAHITHLPDVAKRVSGANFECKPCRSHLGVDRINGHHQRNRTPVQQNRAIGDAKHRKLVLTKFTNVRTLLAETLFGLGRTDSYEEGRVQKNYSSFS</sequence>
<accession>A0AAV2SZT2</accession>
<dbReference type="AlphaFoldDB" id="A0AAV2SZT2"/>
<comment type="caution">
    <text evidence="1">The sequence shown here is derived from an EMBL/GenBank/DDBJ whole genome shotgun (WGS) entry which is preliminary data.</text>
</comment>
<protein>
    <submittedName>
        <fullName evidence="1">Uncharacterized protein</fullName>
    </submittedName>
</protein>
<gene>
    <name evidence="1" type="ORF">MNOR_LOCUS41695</name>
</gene>
<reference evidence="1 2" key="1">
    <citation type="submission" date="2024-05" db="EMBL/GenBank/DDBJ databases">
        <authorList>
            <person name="Wallberg A."/>
        </authorList>
    </citation>
    <scope>NUCLEOTIDE SEQUENCE [LARGE SCALE GENOMIC DNA]</scope>
</reference>
<proteinExistence type="predicted"/>
<dbReference type="EMBL" id="CAXKWB010165273">
    <property type="protein sequence ID" value="CAL4250550.1"/>
    <property type="molecule type" value="Genomic_DNA"/>
</dbReference>
<keyword evidence="2" id="KW-1185">Reference proteome</keyword>
<evidence type="ECO:0000313" key="1">
    <source>
        <dbReference type="EMBL" id="CAL4250550.1"/>
    </source>
</evidence>
<organism evidence="1 2">
    <name type="scientific">Meganyctiphanes norvegica</name>
    <name type="common">Northern krill</name>
    <name type="synonym">Thysanopoda norvegica</name>
    <dbReference type="NCBI Taxonomy" id="48144"/>
    <lineage>
        <taxon>Eukaryota</taxon>
        <taxon>Metazoa</taxon>
        <taxon>Ecdysozoa</taxon>
        <taxon>Arthropoda</taxon>
        <taxon>Crustacea</taxon>
        <taxon>Multicrustacea</taxon>
        <taxon>Malacostraca</taxon>
        <taxon>Eumalacostraca</taxon>
        <taxon>Eucarida</taxon>
        <taxon>Euphausiacea</taxon>
        <taxon>Euphausiidae</taxon>
        <taxon>Meganyctiphanes</taxon>
    </lineage>
</organism>
<feature type="non-terminal residue" evidence="1">
    <location>
        <position position="1"/>
    </location>
</feature>
<feature type="non-terminal residue" evidence="1">
    <location>
        <position position="125"/>
    </location>
</feature>
<name>A0AAV2SZT2_MEGNR</name>
<dbReference type="Proteomes" id="UP001497623">
    <property type="component" value="Unassembled WGS sequence"/>
</dbReference>
<evidence type="ECO:0000313" key="2">
    <source>
        <dbReference type="Proteomes" id="UP001497623"/>
    </source>
</evidence>